<keyword evidence="2 7" id="KW-0813">Transport</keyword>
<dbReference type="Pfam" id="PF07715">
    <property type="entry name" value="Plug"/>
    <property type="match status" value="1"/>
</dbReference>
<evidence type="ECO:0000256" key="6">
    <source>
        <dbReference type="ARBA" id="ARBA00023237"/>
    </source>
</evidence>
<keyword evidence="5 7" id="KW-0472">Membrane</keyword>
<keyword evidence="8" id="KW-0732">Signal</keyword>
<dbReference type="SUPFAM" id="SSF56935">
    <property type="entry name" value="Porins"/>
    <property type="match status" value="1"/>
</dbReference>
<evidence type="ECO:0000313" key="11">
    <source>
        <dbReference type="Proteomes" id="UP000321513"/>
    </source>
</evidence>
<dbReference type="RefSeq" id="WP_147206153.1">
    <property type="nucleotide sequence ID" value="NZ_BJYT01000036.1"/>
</dbReference>
<dbReference type="InterPro" id="IPR012910">
    <property type="entry name" value="Plug_dom"/>
</dbReference>
<dbReference type="Gene3D" id="2.170.130.10">
    <property type="entry name" value="TonB-dependent receptor, plug domain"/>
    <property type="match status" value="1"/>
</dbReference>
<dbReference type="PROSITE" id="PS52016">
    <property type="entry name" value="TONB_DEPENDENT_REC_3"/>
    <property type="match status" value="1"/>
</dbReference>
<proteinExistence type="inferred from homology"/>
<dbReference type="GO" id="GO:0009279">
    <property type="term" value="C:cell outer membrane"/>
    <property type="evidence" value="ECO:0007669"/>
    <property type="project" value="UniProtKB-SubCell"/>
</dbReference>
<dbReference type="InterPro" id="IPR008969">
    <property type="entry name" value="CarboxyPept-like_regulatory"/>
</dbReference>
<dbReference type="Proteomes" id="UP000321513">
    <property type="component" value="Unassembled WGS sequence"/>
</dbReference>
<dbReference type="InterPro" id="IPR039426">
    <property type="entry name" value="TonB-dep_rcpt-like"/>
</dbReference>
<sequence length="1036" mass="112488">MNNNLLKKNCILLLFFLTSFFSIKAQSIAVSGRVTDDAGNGLAGVTVGVKGNASKAVVTDGTGAFSIPVATGKETLVFSYVGFTEQEIKLQNQTTLAVSLVPLSKSLEDVVVIGYGSVKRKDVTGAVAGINQKDIKSRPVTNALEAMQGKVAGVDITSSERPGTLGNITIRGVRSLTASNSPLFVVDGIPLITGGIESINPNDIETIDVLKDASATAIYGSRGANGVVIVTTKQGKTGRLTLNLNSSFRFENIVDREKMFNAADFITFRRWAYYYAGLNRTTGISTYPRGDQPNIANDRTYFAATADPFAWANIAQGWASGTWDGSKVATTDWRGLVKQQSLTSDNTISVSGGTDKIKAYGSFGYLNNTGTIRGQSFKRYSAKVNVDFAATKWLSFGNNISVTYSAQEYGQSPTNVATIGTPAGGLYESARGLFPYAVPYDSSGARILFPGGDNSYKNIVDEWNYNRDQRVTLRAFGSLYTQLNFGSIIPALKGLRYRLNFGPDFSSYRDGLYIDANSVANGGSTNYASLINHKTFSYTLDHLLYYDKTVGDHSFGLTLLQSQTAYTRDTSTITGNGIPLPSQLWNALSSGTVTGSLSTSSNIVQQQLLSYMARLNYSFKDKYLLTISARDDGASQLAEGHKYSLFPSAALAWRINKEKFMRVGWVDDLKLRIGAGVTGNSAIAPYSTQGAVTSLFYPFGANNTAGSIPNSILANKELEWEKTTQYNYGLDFSVFRRRVSGSIDYYTSKTTDLLMQRSIPTVTGFTTTFANVGKTANRGVDINITTVNINQKDLQWTTTINAAWQKDRIVTLSNGNQDDINNNWFIGQPVGVIYGYKSLGLWQAGDSALMKGYTTNTFSAGNVKVADLNGDNKIDPNNDRQIIGSTRPRWVVGMTNSINYKGFDLSIFLYGRLSYLYNAGGEGQTARGVTRQINYYTENNTNADFQKPIFNAGGAAQDPYFPALGYLQASFIKVRNISLGYTLGSEALGKSGVSSLKAYVQVANPGMLFSKIDYLDMDVVSPTYNRGITIGINASF</sequence>
<accession>A0A512BJM8</accession>
<keyword evidence="11" id="KW-1185">Reference proteome</keyword>
<comment type="similarity">
    <text evidence="7">Belongs to the TonB-dependent receptor family.</text>
</comment>
<evidence type="ECO:0000256" key="5">
    <source>
        <dbReference type="ARBA" id="ARBA00023136"/>
    </source>
</evidence>
<dbReference type="NCBIfam" id="TIGR04057">
    <property type="entry name" value="SusC_RagA_signa"/>
    <property type="match status" value="1"/>
</dbReference>
<evidence type="ECO:0000256" key="2">
    <source>
        <dbReference type="ARBA" id="ARBA00022448"/>
    </source>
</evidence>
<comment type="caution">
    <text evidence="10">The sequence shown here is derived from an EMBL/GenBank/DDBJ whole genome shotgun (WGS) entry which is preliminary data.</text>
</comment>
<evidence type="ECO:0000256" key="4">
    <source>
        <dbReference type="ARBA" id="ARBA00022692"/>
    </source>
</evidence>
<dbReference type="EMBL" id="BJYT01000036">
    <property type="protein sequence ID" value="GEO12027.1"/>
    <property type="molecule type" value="Genomic_DNA"/>
</dbReference>
<evidence type="ECO:0000259" key="9">
    <source>
        <dbReference type="Pfam" id="PF07715"/>
    </source>
</evidence>
<feature type="signal peptide" evidence="8">
    <location>
        <begin position="1"/>
        <end position="25"/>
    </location>
</feature>
<reference evidence="10 11" key="1">
    <citation type="submission" date="2019-07" db="EMBL/GenBank/DDBJ databases">
        <title>Whole genome shotgun sequence of Segetibacter aerophilus NBRC 106135.</title>
        <authorList>
            <person name="Hosoyama A."/>
            <person name="Uohara A."/>
            <person name="Ohji S."/>
            <person name="Ichikawa N."/>
        </authorList>
    </citation>
    <scope>NUCLEOTIDE SEQUENCE [LARGE SCALE GENOMIC DNA]</scope>
    <source>
        <strain evidence="10 11">NBRC 106135</strain>
    </source>
</reference>
<keyword evidence="6 7" id="KW-0998">Cell outer membrane</keyword>
<dbReference type="NCBIfam" id="TIGR04056">
    <property type="entry name" value="OMP_RagA_SusC"/>
    <property type="match status" value="1"/>
</dbReference>
<dbReference type="InterPro" id="IPR023997">
    <property type="entry name" value="TonB-dep_OMP_SusC/RagA_CS"/>
</dbReference>
<dbReference type="Pfam" id="PF13715">
    <property type="entry name" value="CarbopepD_reg_2"/>
    <property type="match status" value="1"/>
</dbReference>
<dbReference type="InterPro" id="IPR037066">
    <property type="entry name" value="Plug_dom_sf"/>
</dbReference>
<protein>
    <submittedName>
        <fullName evidence="10">SusC/RagA family TonB-linked outer membrane protein</fullName>
    </submittedName>
</protein>
<dbReference type="InterPro" id="IPR036942">
    <property type="entry name" value="Beta-barrel_TonB_sf"/>
</dbReference>
<dbReference type="Gene3D" id="2.60.40.1120">
    <property type="entry name" value="Carboxypeptidase-like, regulatory domain"/>
    <property type="match status" value="1"/>
</dbReference>
<organism evidence="10 11">
    <name type="scientific">Segetibacter aerophilus</name>
    <dbReference type="NCBI Taxonomy" id="670293"/>
    <lineage>
        <taxon>Bacteria</taxon>
        <taxon>Pseudomonadati</taxon>
        <taxon>Bacteroidota</taxon>
        <taxon>Chitinophagia</taxon>
        <taxon>Chitinophagales</taxon>
        <taxon>Chitinophagaceae</taxon>
        <taxon>Segetibacter</taxon>
    </lineage>
</organism>
<feature type="domain" description="TonB-dependent receptor plug" evidence="9">
    <location>
        <begin position="120"/>
        <end position="227"/>
    </location>
</feature>
<evidence type="ECO:0000313" key="10">
    <source>
        <dbReference type="EMBL" id="GEO12027.1"/>
    </source>
</evidence>
<dbReference type="InterPro" id="IPR023996">
    <property type="entry name" value="TonB-dep_OMP_SusC/RagA"/>
</dbReference>
<feature type="chain" id="PRO_5022028324" evidence="8">
    <location>
        <begin position="26"/>
        <end position="1036"/>
    </location>
</feature>
<keyword evidence="3 7" id="KW-1134">Transmembrane beta strand</keyword>
<comment type="subcellular location">
    <subcellularLocation>
        <location evidence="1 7">Cell outer membrane</location>
        <topology evidence="1 7">Multi-pass membrane protein</topology>
    </subcellularLocation>
</comment>
<evidence type="ECO:0000256" key="3">
    <source>
        <dbReference type="ARBA" id="ARBA00022452"/>
    </source>
</evidence>
<evidence type="ECO:0000256" key="7">
    <source>
        <dbReference type="PROSITE-ProRule" id="PRU01360"/>
    </source>
</evidence>
<dbReference type="AlphaFoldDB" id="A0A512BJM8"/>
<dbReference type="OrthoDB" id="9768177at2"/>
<name>A0A512BJM8_9BACT</name>
<evidence type="ECO:0000256" key="1">
    <source>
        <dbReference type="ARBA" id="ARBA00004571"/>
    </source>
</evidence>
<dbReference type="SUPFAM" id="SSF49464">
    <property type="entry name" value="Carboxypeptidase regulatory domain-like"/>
    <property type="match status" value="1"/>
</dbReference>
<evidence type="ECO:0000256" key="8">
    <source>
        <dbReference type="SAM" id="SignalP"/>
    </source>
</evidence>
<dbReference type="Gene3D" id="2.40.170.20">
    <property type="entry name" value="TonB-dependent receptor, beta-barrel domain"/>
    <property type="match status" value="1"/>
</dbReference>
<gene>
    <name evidence="10" type="ORF">SAE01_45230</name>
</gene>
<dbReference type="FunFam" id="2.170.130.10:FF:000008">
    <property type="entry name" value="SusC/RagA family TonB-linked outer membrane protein"/>
    <property type="match status" value="1"/>
</dbReference>
<keyword evidence="4 7" id="KW-0812">Transmembrane</keyword>